<reference evidence="2" key="1">
    <citation type="journal article" date="2019" name="Int. J. Syst. Evol. Microbiol.">
        <title>The Global Catalogue of Microorganisms (GCM) 10K type strain sequencing project: providing services to taxonomists for standard genome sequencing and annotation.</title>
        <authorList>
            <consortium name="The Broad Institute Genomics Platform"/>
            <consortium name="The Broad Institute Genome Sequencing Center for Infectious Disease"/>
            <person name="Wu L."/>
            <person name="Ma J."/>
        </authorList>
    </citation>
    <scope>NUCLEOTIDE SEQUENCE [LARGE SCALE GENOMIC DNA]</scope>
    <source>
        <strain evidence="2">CCUG 61889</strain>
    </source>
</reference>
<dbReference type="SUPFAM" id="SSF69989">
    <property type="entry name" value="C-terminal domain of PLC-beta"/>
    <property type="match status" value="1"/>
</dbReference>
<protein>
    <submittedName>
        <fullName evidence="1">CotD family spore coat protein</fullName>
    </submittedName>
</protein>
<proteinExistence type="predicted"/>
<keyword evidence="1" id="KW-0946">Virion</keyword>
<dbReference type="Pfam" id="PF11122">
    <property type="entry name" value="Spore-coat_CotD"/>
    <property type="match status" value="1"/>
</dbReference>
<keyword evidence="2" id="KW-1185">Reference proteome</keyword>
<name>A0ABV8AZQ4_9BACI</name>
<sequence length="159" mass="18913">MTCKRIKKLPKDLCGRSSKTLPPIILPPIIHPTTNCTKHIFQDIIVPHIHPIDIEIVNHIKFKHEHFFPRTISSVVNEVTNEQFICDKQDNIRDQLDKVIQEQLQFIRDQQDEITQEQLQFIRDQLDKVTQEQLQFICGEQAKVHKKKRKKRKKSYRIS</sequence>
<evidence type="ECO:0000313" key="2">
    <source>
        <dbReference type="Proteomes" id="UP001595752"/>
    </source>
</evidence>
<dbReference type="EMBL" id="JBHRZT010000008">
    <property type="protein sequence ID" value="MFC3882361.1"/>
    <property type="molecule type" value="Genomic_DNA"/>
</dbReference>
<gene>
    <name evidence="1" type="ORF">ACFOU2_01985</name>
</gene>
<organism evidence="1 2">
    <name type="scientific">Bacillus songklensis</name>
    <dbReference type="NCBI Taxonomy" id="1069116"/>
    <lineage>
        <taxon>Bacteria</taxon>
        <taxon>Bacillati</taxon>
        <taxon>Bacillota</taxon>
        <taxon>Bacilli</taxon>
        <taxon>Bacillales</taxon>
        <taxon>Bacillaceae</taxon>
        <taxon>Bacillus</taxon>
    </lineage>
</organism>
<dbReference type="Proteomes" id="UP001595752">
    <property type="component" value="Unassembled WGS sequence"/>
</dbReference>
<dbReference type="InterPro" id="IPR020108">
    <property type="entry name" value="Spore_coat_CotD"/>
</dbReference>
<accession>A0ABV8AZQ4</accession>
<keyword evidence="1" id="KW-0167">Capsid protein</keyword>
<dbReference type="RefSeq" id="WP_377911777.1">
    <property type="nucleotide sequence ID" value="NZ_JBHRZT010000008.1"/>
</dbReference>
<evidence type="ECO:0000313" key="1">
    <source>
        <dbReference type="EMBL" id="MFC3882361.1"/>
    </source>
</evidence>
<comment type="caution">
    <text evidence="1">The sequence shown here is derived from an EMBL/GenBank/DDBJ whole genome shotgun (WGS) entry which is preliminary data.</text>
</comment>